<dbReference type="RefSeq" id="WP_179769938.1">
    <property type="nucleotide sequence ID" value="NZ_JACCFO010000001.1"/>
</dbReference>
<feature type="compositionally biased region" description="Low complexity" evidence="1">
    <location>
        <begin position="218"/>
        <end position="227"/>
    </location>
</feature>
<keyword evidence="3" id="KW-1185">Reference proteome</keyword>
<proteinExistence type="predicted"/>
<evidence type="ECO:0000313" key="2">
    <source>
        <dbReference type="EMBL" id="NYI98868.1"/>
    </source>
</evidence>
<feature type="region of interest" description="Disordered" evidence="1">
    <location>
        <begin position="145"/>
        <end position="318"/>
    </location>
</feature>
<organism evidence="2 3">
    <name type="scientific">Streptomonospora nanhaiensis</name>
    <dbReference type="NCBI Taxonomy" id="1323731"/>
    <lineage>
        <taxon>Bacteria</taxon>
        <taxon>Bacillati</taxon>
        <taxon>Actinomycetota</taxon>
        <taxon>Actinomycetes</taxon>
        <taxon>Streptosporangiales</taxon>
        <taxon>Nocardiopsidaceae</taxon>
        <taxon>Streptomonospora</taxon>
    </lineage>
</organism>
<feature type="region of interest" description="Disordered" evidence="1">
    <location>
        <begin position="41"/>
        <end position="68"/>
    </location>
</feature>
<reference evidence="2 3" key="1">
    <citation type="submission" date="2020-07" db="EMBL/GenBank/DDBJ databases">
        <title>Sequencing the genomes of 1000 actinobacteria strains.</title>
        <authorList>
            <person name="Klenk H.-P."/>
        </authorList>
    </citation>
    <scope>NUCLEOTIDE SEQUENCE [LARGE SCALE GENOMIC DNA]</scope>
    <source>
        <strain evidence="2 3">DSM 45927</strain>
    </source>
</reference>
<gene>
    <name evidence="2" type="ORF">HNR12_005145</name>
</gene>
<name>A0A853BUA2_9ACTN</name>
<feature type="compositionally biased region" description="Low complexity" evidence="1">
    <location>
        <begin position="145"/>
        <end position="160"/>
    </location>
</feature>
<evidence type="ECO:0000256" key="1">
    <source>
        <dbReference type="SAM" id="MobiDB-lite"/>
    </source>
</evidence>
<feature type="compositionally biased region" description="Low complexity" evidence="1">
    <location>
        <begin position="280"/>
        <end position="318"/>
    </location>
</feature>
<comment type="caution">
    <text evidence="2">The sequence shown here is derived from an EMBL/GenBank/DDBJ whole genome shotgun (WGS) entry which is preliminary data.</text>
</comment>
<protein>
    <recommendedName>
        <fullName evidence="4">Membrane fusogenic activity family protein</fullName>
    </recommendedName>
</protein>
<sequence length="318" mass="31741">MVVDAVRAYLEAVNGLTELTRKRAVAAAKVLLRAGEDRPAAPAPRLTAVGGGPATAAPAGEGEPAANGFARSGATIQSLAAELIETSQANREALNSLIAAEVERVLERRELVSRAEYDRLGRRVAELERRLAAQRAQPRVVAPLAEAAAPTGAPAAEPSAQEGAGDLSASAPGRPEARPAADEVADPAGGERPSAPRDPGPERQAAVGQLVLGEGEHAPAAPEAAPAARERSGEADGAVDGAVDEAPAPDSGAGAASAEPAPDAAAPAKGSGKQQRSAKARTSSSRSGAAAKSGSAKNTTAKRSGGRGRNSTSGKKND</sequence>
<feature type="compositionally biased region" description="Low complexity" evidence="1">
    <location>
        <begin position="235"/>
        <end position="268"/>
    </location>
</feature>
<feature type="compositionally biased region" description="Low complexity" evidence="1">
    <location>
        <begin position="54"/>
        <end position="68"/>
    </location>
</feature>
<dbReference type="Proteomes" id="UP000575985">
    <property type="component" value="Unassembled WGS sequence"/>
</dbReference>
<dbReference type="AlphaFoldDB" id="A0A853BUA2"/>
<accession>A0A853BUA2</accession>
<evidence type="ECO:0000313" key="3">
    <source>
        <dbReference type="Proteomes" id="UP000575985"/>
    </source>
</evidence>
<dbReference type="EMBL" id="JACCFO010000001">
    <property type="protein sequence ID" value="NYI98868.1"/>
    <property type="molecule type" value="Genomic_DNA"/>
</dbReference>
<evidence type="ECO:0008006" key="4">
    <source>
        <dbReference type="Google" id="ProtNLM"/>
    </source>
</evidence>